<accession>A0A9E4ZEY7</accession>
<sequence>MNRNQKRIAAIVLASIVLITIAFSGFASAKKVDDTNTEKEDLKELIDNIPPTNPSILEDKKENKNVLKTKGKIPKITEGKEVYEWQKKLDKIRRRINKDKALASYTEDGTVMAYGVHKDGYFIVMNDENAEITEEEMVDITKIIDKYAKYLGISDTPIVFTKEKPPKFTAAPDPATLFLSPYFDQYRPIMGGIGHSVINTNANQAGFGTIGFAAEDNNNQKGFVIAGHLAGFQTGFPIYQPNLSASSYIANVSIIGTTTDVAFVPYDNVEGKLHISNGYIIDVDGYYSGGIKDMYLQRSGISSGYKGGEYLGTLTHENVLGHHMDTIEFMWGHCIQGDSGGPIYAQYNNRNKLVGTVCADGFFEGDPATIYIPCGEIVSKLGVDPLEA</sequence>
<dbReference type="InterPro" id="IPR043504">
    <property type="entry name" value="Peptidase_S1_PA_chymotrypsin"/>
</dbReference>
<proteinExistence type="predicted"/>
<gene>
    <name evidence="1" type="ORF">KDK67_04900</name>
</gene>
<dbReference type="EMBL" id="JAGSOI010000013">
    <property type="protein sequence ID" value="MCM1986341.1"/>
    <property type="molecule type" value="Genomic_DNA"/>
</dbReference>
<name>A0A9E4ZEY7_9EURY</name>
<evidence type="ECO:0000313" key="1">
    <source>
        <dbReference type="EMBL" id="MCM1986341.1"/>
    </source>
</evidence>
<dbReference type="SUPFAM" id="SSF50494">
    <property type="entry name" value="Trypsin-like serine proteases"/>
    <property type="match status" value="1"/>
</dbReference>
<dbReference type="Gene3D" id="2.40.10.10">
    <property type="entry name" value="Trypsin-like serine proteases"/>
    <property type="match status" value="2"/>
</dbReference>
<protein>
    <submittedName>
        <fullName evidence="1">Uncharacterized protein</fullName>
    </submittedName>
</protein>
<dbReference type="Proteomes" id="UP001056766">
    <property type="component" value="Unassembled WGS sequence"/>
</dbReference>
<keyword evidence="2" id="KW-1185">Reference proteome</keyword>
<dbReference type="AlphaFoldDB" id="A0A9E4ZEY7"/>
<organism evidence="1 2">
    <name type="scientific">Methanococcoides seepicolus</name>
    <dbReference type="NCBI Taxonomy" id="2828780"/>
    <lineage>
        <taxon>Archaea</taxon>
        <taxon>Methanobacteriati</taxon>
        <taxon>Methanobacteriota</taxon>
        <taxon>Stenosarchaea group</taxon>
        <taxon>Methanomicrobia</taxon>
        <taxon>Methanosarcinales</taxon>
        <taxon>Methanosarcinaceae</taxon>
        <taxon>Methanococcoides</taxon>
    </lineage>
</organism>
<comment type="caution">
    <text evidence="1">The sequence shown here is derived from an EMBL/GenBank/DDBJ whole genome shotgun (WGS) entry which is preliminary data.</text>
</comment>
<reference evidence="1" key="2">
    <citation type="submission" date="2021-04" db="EMBL/GenBank/DDBJ databases">
        <authorList>
            <person name="Dong X."/>
        </authorList>
    </citation>
    <scope>NUCLEOTIDE SEQUENCE</scope>
    <source>
        <strain evidence="1">LLY</strain>
    </source>
</reference>
<dbReference type="InterPro" id="IPR009003">
    <property type="entry name" value="Peptidase_S1_PA"/>
</dbReference>
<dbReference type="RefSeq" id="WP_250867724.1">
    <property type="nucleotide sequence ID" value="NZ_JAGSOI010000013.1"/>
</dbReference>
<evidence type="ECO:0000313" key="2">
    <source>
        <dbReference type="Proteomes" id="UP001056766"/>
    </source>
</evidence>
<reference evidence="1" key="1">
    <citation type="journal article" date="2021" name="mSystems">
        <title>Bacteria and Archaea Synergistically Convert Glycine Betaine to Biogenic Methane in the Formosa Cold Seep of the South China Sea.</title>
        <authorList>
            <person name="Li L."/>
            <person name="Zhang W."/>
            <person name="Zhang S."/>
            <person name="Song L."/>
            <person name="Sun Q."/>
            <person name="Zhang H."/>
            <person name="Xiang H."/>
            <person name="Dong X."/>
        </authorList>
    </citation>
    <scope>NUCLEOTIDE SEQUENCE</scope>
    <source>
        <strain evidence="1">LLY</strain>
    </source>
</reference>